<keyword evidence="12" id="KW-1185">Reference proteome</keyword>
<dbReference type="GO" id="GO:0016042">
    <property type="term" value="P:lipid catabolic process"/>
    <property type="evidence" value="ECO:0007669"/>
    <property type="project" value="UniProtKB-UniRule"/>
</dbReference>
<feature type="region of interest" description="Disordered" evidence="9">
    <location>
        <begin position="29"/>
        <end position="82"/>
    </location>
</feature>
<dbReference type="Pfam" id="PF00962">
    <property type="entry name" value="A_deaminase"/>
    <property type="match status" value="1"/>
</dbReference>
<feature type="binding site" evidence="7">
    <location>
        <position position="496"/>
    </location>
    <ligand>
        <name>substrate</name>
    </ligand>
</feature>
<comment type="similarity">
    <text evidence="7">Belongs to the metallo-dependent hydrolases superfamily. Adenosine and AMP deaminases family. Adenine deaminase type 2 subfamily.</text>
</comment>
<sequence>MSRSSPQVAPIIDEDFDLCISETNLPFPYSDHCSTGPPSLYEFDVTEDYDEEDEEAGYFDGALDEDEEEEEEDEGGVDEDDTLVETKELLLEGDSDSDPALTFGLHANGHGHGHGHLPASLVTPKAVKGAPSSSRSRNAKQKQLNDLSDQLHSRLESIHNNSNNNYDTLQTPIASTPKARPYYSRHSYSFDSNEGWHEEEYEEEDAHKDKAQDSQTGLTGIIQTVTSSATSVAYAVGKHWSKPELAFDLAARNGVELPYVDVNELRKAYDFEDLQSFLNLYYELMAVLRTERDFEDLADAYLARAAAQGVRHAEIFFDPQAHIARGVDMGTVIEGLWRALGSSERNHGISTRLILCFLRDESAGSALKTLEAAKPYLDRITGVGLDSAEVGHPPAKFREVYDAAAALGLRRVAHVGEEGPPEYIVEALDVLGVERVDHGLRCMEDTALVERLVRECVPLTLCPLSNVRLRVVDTLADYPLPAMLDAGLLCTVNSDDPAYFGGYADDNFEAVRKALGLTEDCMRKLARNSFLASFLEDDEERRARYLAEKIYESLLASRDPKAYYTHLLTAATNYEQWAEAAAVLDRLQGKDKWKNDPRSPHYDYEMLQERLSQLSAARESGDLGLMIYLLRTSLSRNLGNVGRPQLYANTIIGTKRLIEEYNAEVIRQLNMICDTESDDFSMAAKLEFFTHTRQAFGRTALLLSGGATMGLMHIGVIKTLYYNQLLPRIISGSSCGSIIAGILCTRTDEEISEMFQFDKFNFTVFHTVEEKGDVLARLIHFLKNGALFDAQVLKAALKDNIGNVTFQEAYNRTRRILNITVSTSATFEMPRLLNYLTAPNVLIWSAVATSSAAPFIYNSAPLMAKDKNGDEVQWNPSRYHWIDGSVDNDLPMNKLSELFNVNHFIVCQVNPYIVPFLHNSLARSPTNRVLGWILYQARSELQHRMNQRYYGDITIVPDLGVDDYLNIVSNPTVEFLVNATLKGERATWPKISIIKNHCSIEHCLDDILYRLRLRRLEAYRPPATTSKQTAGNCVFHQAPPPMPTTSSSANATMRGSASVCFGSIGQSNSSPATPSAPVNPDRPAMTPMAPMADNSSLDAASGLAPSIMSDDASTLGVETREKHSAGLQSQRRSSMEVPISTTTVHSKTGTRSGLSAQSYAPPPPLRRANSSSSPSGAAGGQSTRHRNSISIVSEYSFQDNGEVTVKTSSSTTQRAASSSSTTANLPSPRIVFTPSMTAQSPMNEVSQFSQIPGLGLNQTVVSSSSSSSVVSPTLLSTATLSAVSDPVPAIVQIHKSRSSRKSSSSSSSSSASSTTGTTNTGRSGTSRSRSKQARTFQMTSLEN</sequence>
<protein>
    <recommendedName>
        <fullName evidence="7">Adenine deaminase</fullName>
        <shortName evidence="7">ADE</shortName>
        <ecNumber evidence="7">3.5.4.2</ecNumber>
    </recommendedName>
    <alternativeName>
        <fullName evidence="7">Adenine aminohydrolase</fullName>
        <shortName evidence="7">AAH</shortName>
    </alternativeName>
</protein>
<feature type="compositionally biased region" description="Polar residues" evidence="9">
    <location>
        <begin position="1333"/>
        <end position="1343"/>
    </location>
</feature>
<keyword evidence="6 8" id="KW-0443">Lipid metabolism</keyword>
<dbReference type="GO" id="GO:0004806">
    <property type="term" value="F:triacylglycerol lipase activity"/>
    <property type="evidence" value="ECO:0007669"/>
    <property type="project" value="InterPro"/>
</dbReference>
<keyword evidence="8" id="KW-0442">Lipid degradation</keyword>
<dbReference type="SUPFAM" id="SSF51556">
    <property type="entry name" value="Metallo-dependent hydrolases"/>
    <property type="match status" value="1"/>
</dbReference>
<feature type="compositionally biased region" description="Polar residues" evidence="9">
    <location>
        <begin position="131"/>
        <end position="145"/>
    </location>
</feature>
<feature type="region of interest" description="Disordered" evidence="9">
    <location>
        <begin position="1201"/>
        <end position="1233"/>
    </location>
</feature>
<dbReference type="PANTHER" id="PTHR43114:SF6">
    <property type="entry name" value="ADENINE DEAMINASE"/>
    <property type="match status" value="1"/>
</dbReference>
<keyword evidence="3 7" id="KW-0378">Hydrolase</keyword>
<dbReference type="Pfam" id="PF11815">
    <property type="entry name" value="DUF3336"/>
    <property type="match status" value="1"/>
</dbReference>
<comment type="subcellular location">
    <subcellularLocation>
        <location evidence="7">Cytoplasm</location>
    </subcellularLocation>
    <subcellularLocation>
        <location evidence="7">Nucleus</location>
    </subcellularLocation>
</comment>
<feature type="compositionally biased region" description="Low complexity" evidence="9">
    <location>
        <begin position="1166"/>
        <end position="1176"/>
    </location>
</feature>
<feature type="active site" description="Nucleophile" evidence="8">
    <location>
        <position position="734"/>
    </location>
</feature>
<dbReference type="EC" id="3.5.4.2" evidence="7"/>
<evidence type="ECO:0000256" key="3">
    <source>
        <dbReference type="ARBA" id="ARBA00022801"/>
    </source>
</evidence>
<dbReference type="Pfam" id="PF01734">
    <property type="entry name" value="Patatin"/>
    <property type="match status" value="1"/>
</dbReference>
<dbReference type="OrthoDB" id="10049244at2759"/>
<dbReference type="InterPro" id="IPR028892">
    <property type="entry name" value="ADE"/>
</dbReference>
<dbReference type="CDD" id="cd01320">
    <property type="entry name" value="ADA"/>
    <property type="match status" value="1"/>
</dbReference>
<dbReference type="GO" id="GO:0043103">
    <property type="term" value="P:hypoxanthine salvage"/>
    <property type="evidence" value="ECO:0007669"/>
    <property type="project" value="UniProtKB-UniRule"/>
</dbReference>
<dbReference type="InterPro" id="IPR006330">
    <property type="entry name" value="Ado/ade_deaminase"/>
</dbReference>
<feature type="compositionally biased region" description="Acidic residues" evidence="9">
    <location>
        <begin position="44"/>
        <end position="82"/>
    </location>
</feature>
<name>A0A197JZ46_9FUNG</name>
<evidence type="ECO:0000313" key="12">
    <source>
        <dbReference type="Proteomes" id="UP000078512"/>
    </source>
</evidence>
<feature type="active site" description="Proton acceptor" evidence="8">
    <location>
        <position position="883"/>
    </location>
</feature>
<feature type="compositionally biased region" description="Low complexity" evidence="9">
    <location>
        <begin position="1207"/>
        <end position="1223"/>
    </location>
</feature>
<evidence type="ECO:0000256" key="9">
    <source>
        <dbReference type="SAM" id="MobiDB-lite"/>
    </source>
</evidence>
<accession>A0A197JZ46</accession>
<comment type="function">
    <text evidence="7">Catalyzes the hydrolytic deamination of adenine to hypoxanthine. Plays an important role in the purine salvage pathway and in nitrogen catabolism.</text>
</comment>
<dbReference type="PROSITE" id="PS51635">
    <property type="entry name" value="PNPLA"/>
    <property type="match status" value="1"/>
</dbReference>
<dbReference type="InterPro" id="IPR032466">
    <property type="entry name" value="Metal_Hydrolase"/>
</dbReference>
<evidence type="ECO:0000256" key="1">
    <source>
        <dbReference type="ARBA" id="ARBA00001947"/>
    </source>
</evidence>
<dbReference type="Gene3D" id="3.20.20.140">
    <property type="entry name" value="Metal-dependent hydrolases"/>
    <property type="match status" value="1"/>
</dbReference>
<dbReference type="NCBIfam" id="NF006850">
    <property type="entry name" value="PRK09358.1-6"/>
    <property type="match status" value="1"/>
</dbReference>
<gene>
    <name evidence="7" type="primary">AAH1</name>
    <name evidence="11" type="ORF">K457DRAFT_125377</name>
</gene>
<dbReference type="InterPro" id="IPR021771">
    <property type="entry name" value="Triacylglycerol_lipase_N"/>
</dbReference>
<evidence type="ECO:0000256" key="7">
    <source>
        <dbReference type="HAMAP-Rule" id="MF_03145"/>
    </source>
</evidence>
<dbReference type="EMBL" id="KV442036">
    <property type="protein sequence ID" value="OAQ30223.1"/>
    <property type="molecule type" value="Genomic_DNA"/>
</dbReference>
<dbReference type="GO" id="GO:0000034">
    <property type="term" value="F:adenine deaminase activity"/>
    <property type="evidence" value="ECO:0007669"/>
    <property type="project" value="UniProtKB-UniRule"/>
</dbReference>
<dbReference type="GO" id="GO:0005829">
    <property type="term" value="C:cytosol"/>
    <property type="evidence" value="ECO:0007669"/>
    <property type="project" value="TreeGrafter"/>
</dbReference>
<dbReference type="GO" id="GO:0009117">
    <property type="term" value="P:nucleotide metabolic process"/>
    <property type="evidence" value="ECO:0007669"/>
    <property type="project" value="UniProtKB-KW"/>
</dbReference>
<keyword evidence="2" id="KW-0479">Metal-binding</keyword>
<evidence type="ECO:0000256" key="8">
    <source>
        <dbReference type="PROSITE-ProRule" id="PRU01161"/>
    </source>
</evidence>
<dbReference type="PANTHER" id="PTHR43114">
    <property type="entry name" value="ADENINE DEAMINASE"/>
    <property type="match status" value="1"/>
</dbReference>
<dbReference type="NCBIfam" id="TIGR01430">
    <property type="entry name" value="aden_deam"/>
    <property type="match status" value="1"/>
</dbReference>
<dbReference type="GO" id="GO:0006146">
    <property type="term" value="P:adenine catabolic process"/>
    <property type="evidence" value="ECO:0007669"/>
    <property type="project" value="UniProtKB-UniRule"/>
</dbReference>
<evidence type="ECO:0000259" key="10">
    <source>
        <dbReference type="PROSITE" id="PS51635"/>
    </source>
</evidence>
<comment type="catalytic activity">
    <reaction evidence="7">
        <text>adenine + H2O + H(+) = hypoxanthine + NH4(+)</text>
        <dbReference type="Rhea" id="RHEA:23688"/>
        <dbReference type="ChEBI" id="CHEBI:15377"/>
        <dbReference type="ChEBI" id="CHEBI:15378"/>
        <dbReference type="ChEBI" id="CHEBI:16708"/>
        <dbReference type="ChEBI" id="CHEBI:17368"/>
        <dbReference type="ChEBI" id="CHEBI:28938"/>
        <dbReference type="EC" id="3.5.4.2"/>
    </reaction>
</comment>
<evidence type="ECO:0000256" key="5">
    <source>
        <dbReference type="ARBA" id="ARBA00023080"/>
    </source>
</evidence>
<feature type="short sequence motif" description="GXSXG" evidence="8">
    <location>
        <begin position="732"/>
        <end position="736"/>
    </location>
</feature>
<dbReference type="Proteomes" id="UP000078512">
    <property type="component" value="Unassembled WGS sequence"/>
</dbReference>
<feature type="region of interest" description="Disordered" evidence="9">
    <location>
        <begin position="1294"/>
        <end position="1343"/>
    </location>
</feature>
<evidence type="ECO:0000256" key="4">
    <source>
        <dbReference type="ARBA" id="ARBA00022833"/>
    </source>
</evidence>
<feature type="active site" description="Proton donor" evidence="7">
    <location>
        <position position="417"/>
    </location>
</feature>
<dbReference type="InterPro" id="IPR002641">
    <property type="entry name" value="PNPLA_dom"/>
</dbReference>
<proteinExistence type="inferred from homology"/>
<dbReference type="GO" id="GO:0006641">
    <property type="term" value="P:triglyceride metabolic process"/>
    <property type="evidence" value="ECO:0007669"/>
    <property type="project" value="UniProtKB-ARBA"/>
</dbReference>
<feature type="site" description="Important for catalytic activity" evidence="7">
    <location>
        <position position="438"/>
    </location>
</feature>
<feature type="compositionally biased region" description="Low complexity" evidence="9">
    <location>
        <begin position="1301"/>
        <end position="1327"/>
    </location>
</feature>
<dbReference type="GO" id="GO:0005634">
    <property type="term" value="C:nucleus"/>
    <property type="evidence" value="ECO:0007669"/>
    <property type="project" value="UniProtKB-SubCell"/>
</dbReference>
<dbReference type="STRING" id="1314771.A0A197JZ46"/>
<evidence type="ECO:0000313" key="11">
    <source>
        <dbReference type="EMBL" id="OAQ30223.1"/>
    </source>
</evidence>
<keyword evidence="7" id="KW-0539">Nucleus</keyword>
<feature type="compositionally biased region" description="Polar residues" evidence="9">
    <location>
        <begin position="1064"/>
        <end position="1073"/>
    </location>
</feature>
<dbReference type="SUPFAM" id="SSF52151">
    <property type="entry name" value="FabD/lysophospholipase-like"/>
    <property type="match status" value="1"/>
</dbReference>
<comment type="cofactor">
    <cofactor evidence="1">
        <name>Zn(2+)</name>
        <dbReference type="ChEBI" id="CHEBI:29105"/>
    </cofactor>
</comment>
<comment type="caution">
    <text evidence="7 8">Lacks conserved residue(s) required for the propagation of feature annotation.</text>
</comment>
<feature type="region of interest" description="Disordered" evidence="9">
    <location>
        <begin position="1062"/>
        <end position="1187"/>
    </location>
</feature>
<evidence type="ECO:0000256" key="2">
    <source>
        <dbReference type="ARBA" id="ARBA00022723"/>
    </source>
</evidence>
<dbReference type="InterPro" id="IPR016035">
    <property type="entry name" value="Acyl_Trfase/lysoPLipase"/>
</dbReference>
<reference evidence="11 12" key="1">
    <citation type="submission" date="2016-05" db="EMBL/GenBank/DDBJ databases">
        <title>Genome sequencing reveals origins of a unique bacterial endosymbiosis in the earliest lineages of terrestrial Fungi.</title>
        <authorList>
            <consortium name="DOE Joint Genome Institute"/>
            <person name="Uehling J."/>
            <person name="Gryganskyi A."/>
            <person name="Hameed K."/>
            <person name="Tschaplinski T."/>
            <person name="Misztal P."/>
            <person name="Wu S."/>
            <person name="Desiro A."/>
            <person name="Vande Pol N."/>
            <person name="Du Z.-Y."/>
            <person name="Zienkiewicz A."/>
            <person name="Zienkiewicz K."/>
            <person name="Morin E."/>
            <person name="Tisserant E."/>
            <person name="Splivallo R."/>
            <person name="Hainaut M."/>
            <person name="Henrissat B."/>
            <person name="Ohm R."/>
            <person name="Kuo A."/>
            <person name="Yan J."/>
            <person name="Lipzen A."/>
            <person name="Nolan M."/>
            <person name="Labutti K."/>
            <person name="Barry K."/>
            <person name="Goldstein A."/>
            <person name="Labbe J."/>
            <person name="Schadt C."/>
            <person name="Tuskan G."/>
            <person name="Grigoriev I."/>
            <person name="Martin F."/>
            <person name="Vilgalys R."/>
            <person name="Bonito G."/>
        </authorList>
    </citation>
    <scope>NUCLEOTIDE SEQUENCE [LARGE SCALE GENOMIC DNA]</scope>
    <source>
        <strain evidence="11 12">AG-77</strain>
    </source>
</reference>
<keyword evidence="4" id="KW-0862">Zinc</keyword>
<evidence type="ECO:0000256" key="6">
    <source>
        <dbReference type="ARBA" id="ARBA00023098"/>
    </source>
</evidence>
<keyword evidence="5 7" id="KW-0546">Nucleotide metabolism</keyword>
<dbReference type="GO" id="GO:0046872">
    <property type="term" value="F:metal ion binding"/>
    <property type="evidence" value="ECO:0007669"/>
    <property type="project" value="UniProtKB-KW"/>
</dbReference>
<feature type="compositionally biased region" description="Polar residues" evidence="9">
    <location>
        <begin position="1139"/>
        <end position="1158"/>
    </location>
</feature>
<dbReference type="Gene3D" id="3.40.1090.10">
    <property type="entry name" value="Cytosolic phospholipase A2 catalytic domain"/>
    <property type="match status" value="2"/>
</dbReference>
<feature type="region of interest" description="Disordered" evidence="9">
    <location>
        <begin position="94"/>
        <end position="145"/>
    </location>
</feature>
<feature type="domain" description="PNPLA" evidence="10">
    <location>
        <begin position="701"/>
        <end position="896"/>
    </location>
</feature>
<dbReference type="HAMAP" id="MF_01962">
    <property type="entry name" value="Adenine_deaminase"/>
    <property type="match status" value="1"/>
</dbReference>
<dbReference type="InterPro" id="IPR001365">
    <property type="entry name" value="A_deaminase_dom"/>
</dbReference>
<keyword evidence="7" id="KW-0963">Cytoplasm</keyword>
<organism evidence="11 12">
    <name type="scientific">Linnemannia elongata AG-77</name>
    <dbReference type="NCBI Taxonomy" id="1314771"/>
    <lineage>
        <taxon>Eukaryota</taxon>
        <taxon>Fungi</taxon>
        <taxon>Fungi incertae sedis</taxon>
        <taxon>Mucoromycota</taxon>
        <taxon>Mortierellomycotina</taxon>
        <taxon>Mortierellomycetes</taxon>
        <taxon>Mortierellales</taxon>
        <taxon>Mortierellaceae</taxon>
        <taxon>Linnemannia</taxon>
    </lineage>
</organism>